<evidence type="ECO:0000313" key="3">
    <source>
        <dbReference type="Proteomes" id="UP000178815"/>
    </source>
</evidence>
<feature type="region of interest" description="Disordered" evidence="1">
    <location>
        <begin position="38"/>
        <end position="62"/>
    </location>
</feature>
<evidence type="ECO:0000256" key="1">
    <source>
        <dbReference type="SAM" id="MobiDB-lite"/>
    </source>
</evidence>
<dbReference type="AlphaFoldDB" id="A0A1F6CIR9"/>
<comment type="caution">
    <text evidence="2">The sequence shown here is derived from an EMBL/GenBank/DDBJ whole genome shotgun (WGS) entry which is preliminary data.</text>
</comment>
<reference evidence="2 3" key="1">
    <citation type="journal article" date="2016" name="Nat. Commun.">
        <title>Thousands of microbial genomes shed light on interconnected biogeochemical processes in an aquifer system.</title>
        <authorList>
            <person name="Anantharaman K."/>
            <person name="Brown C.T."/>
            <person name="Hug L.A."/>
            <person name="Sharon I."/>
            <person name="Castelle C.J."/>
            <person name="Probst A.J."/>
            <person name="Thomas B.C."/>
            <person name="Singh A."/>
            <person name="Wilkins M.J."/>
            <person name="Karaoz U."/>
            <person name="Brodie E.L."/>
            <person name="Williams K.H."/>
            <person name="Hubbard S.S."/>
            <person name="Banfield J.F."/>
        </authorList>
    </citation>
    <scope>NUCLEOTIDE SEQUENCE [LARGE SCALE GENOMIC DNA]</scope>
</reference>
<accession>A0A1F6CIR9</accession>
<protein>
    <submittedName>
        <fullName evidence="2">Uncharacterized protein</fullName>
    </submittedName>
</protein>
<feature type="compositionally biased region" description="Low complexity" evidence="1">
    <location>
        <begin position="47"/>
        <end position="60"/>
    </location>
</feature>
<proteinExistence type="predicted"/>
<organism evidence="2 3">
    <name type="scientific">Candidatus Kaiserbacteria bacterium RIFCSPHIGHO2_01_FULL_53_31</name>
    <dbReference type="NCBI Taxonomy" id="1798481"/>
    <lineage>
        <taxon>Bacteria</taxon>
        <taxon>Candidatus Kaiseribacteriota</taxon>
    </lineage>
</organism>
<dbReference type="EMBL" id="MFKU01000004">
    <property type="protein sequence ID" value="OGG49143.1"/>
    <property type="molecule type" value="Genomic_DNA"/>
</dbReference>
<dbReference type="Proteomes" id="UP000178815">
    <property type="component" value="Unassembled WGS sequence"/>
</dbReference>
<name>A0A1F6CIR9_9BACT</name>
<evidence type="ECO:0000313" key="2">
    <source>
        <dbReference type="EMBL" id="OGG49143.1"/>
    </source>
</evidence>
<sequence length="201" mass="22138">MKSMKNNRGFIAPLLIAIIAILLAGGYVYTQNQQPAQPVNSGAQAISTTTPVPASSSSKTSHGDLVIASDSEVQFLVTDPQGRRSGFDPKTGKILSEILGASYGGQRVIENWDYQNSKPIDPNKSTDGYSVDYRFEYEQQPLNGTYVVTFFGSATNSYHQYFYSYDQNQHLSKVVRDASSTQKLKVQYSDDLGSEIQVTII</sequence>
<gene>
    <name evidence="2" type="ORF">A2678_00750</name>
</gene>